<protein>
    <recommendedName>
        <fullName evidence="1">DUF1989 domain-containing protein</fullName>
    </recommendedName>
</protein>
<evidence type="ECO:0000259" key="1">
    <source>
        <dbReference type="Pfam" id="PF09347"/>
    </source>
</evidence>
<reference evidence="2 3" key="1">
    <citation type="journal article" date="2018" name="J. Biol. Chem.">
        <title>Discovery of the actinoplanic acid pathway in Streptomyces rapamycinicus reveals a genetically conserved synergism with rapamycin.</title>
        <authorList>
            <person name="Mrak P."/>
            <person name="Krastel P."/>
            <person name="Pivk Lukancic P."/>
            <person name="Tao J."/>
            <person name="Pistorius D."/>
            <person name="Moore C.M."/>
        </authorList>
    </citation>
    <scope>NUCLEOTIDE SEQUENCE [LARGE SCALE GENOMIC DNA]</scope>
    <source>
        <strain evidence="2 3">NRRL 5491</strain>
    </source>
</reference>
<sequence length="207" mass="22191">MIGEVDFHAAGVPRLRKVVHQMCITIGDAACRCRSEGICGGAPTVPGEHLSMEHTRTALERLVPRPGDALVSNYRRPLVRLAEDTSPGIHDTLIAACDPERYRSLTAGDDHANCADNMRAALAAVGEAPPPVPPPLNLFMHVAWNADGDLSWLPAPARPGDAVVLEALVPIWLVLSACPMDINAINRYSPRDVDVERIRSTAAQATG</sequence>
<gene>
    <name evidence="2" type="ORF">D3C57_141810</name>
</gene>
<evidence type="ECO:0000313" key="2">
    <source>
        <dbReference type="EMBL" id="RLV75906.1"/>
    </source>
</evidence>
<dbReference type="PANTHER" id="PTHR31527">
    <property type="entry name" value="RE64534P"/>
    <property type="match status" value="1"/>
</dbReference>
<dbReference type="EMBL" id="QYCY01000002">
    <property type="protein sequence ID" value="RLV75906.1"/>
    <property type="molecule type" value="Genomic_DNA"/>
</dbReference>
<feature type="domain" description="DUF1989" evidence="1">
    <location>
        <begin position="46"/>
        <end position="169"/>
    </location>
</feature>
<evidence type="ECO:0000313" key="3">
    <source>
        <dbReference type="Proteomes" id="UP000281594"/>
    </source>
</evidence>
<dbReference type="Pfam" id="PF09347">
    <property type="entry name" value="DUF1989"/>
    <property type="match status" value="1"/>
</dbReference>
<proteinExistence type="predicted"/>
<dbReference type="RefSeq" id="WP_121825934.1">
    <property type="nucleotide sequence ID" value="NZ_CP085193.1"/>
</dbReference>
<dbReference type="Proteomes" id="UP000281594">
    <property type="component" value="Unassembled WGS sequence"/>
</dbReference>
<organism evidence="2 3">
    <name type="scientific">Streptomyces rapamycinicus (strain ATCC 29253 / DSM 41530 / NRRL 5491 / AYB-994)</name>
    <name type="common">Streptomyces hygroscopicus (strain ATCC 29253)</name>
    <dbReference type="NCBI Taxonomy" id="1343740"/>
    <lineage>
        <taxon>Bacteria</taxon>
        <taxon>Bacillati</taxon>
        <taxon>Actinomycetota</taxon>
        <taxon>Actinomycetes</taxon>
        <taxon>Kitasatosporales</taxon>
        <taxon>Streptomycetaceae</taxon>
        <taxon>Streptomyces</taxon>
        <taxon>Streptomyces violaceusniger group</taxon>
    </lineage>
</organism>
<dbReference type="AlphaFoldDB" id="A0A3L8R8B3"/>
<dbReference type="InterPro" id="IPR018959">
    <property type="entry name" value="DUF1989"/>
</dbReference>
<accession>A0A3L8R8B3</accession>
<dbReference type="PANTHER" id="PTHR31527:SF0">
    <property type="entry name" value="RE64534P"/>
    <property type="match status" value="1"/>
</dbReference>
<dbReference type="STRING" id="1343740.M271_01865"/>
<comment type="caution">
    <text evidence="2">The sequence shown here is derived from an EMBL/GenBank/DDBJ whole genome shotgun (WGS) entry which is preliminary data.</text>
</comment>
<name>A0A3L8R8B3_STRRN</name>